<keyword evidence="3" id="KW-0238">DNA-binding</keyword>
<dbReference type="InterPro" id="IPR039420">
    <property type="entry name" value="WalR-like"/>
</dbReference>
<dbReference type="GO" id="GO:0003677">
    <property type="term" value="F:DNA binding"/>
    <property type="evidence" value="ECO:0007669"/>
    <property type="project" value="UniProtKB-KW"/>
</dbReference>
<accession>H6RVB9</accession>
<reference evidence="8 9" key="1">
    <citation type="journal article" date="2012" name="J. Bacteriol.">
        <title>Genome Sequence of Blastococcus saxobsidens DD2, a Stone-Inhabiting Bacterium.</title>
        <authorList>
            <person name="Chouaia B."/>
            <person name="Crotti E."/>
            <person name="Brusetti L."/>
            <person name="Daffonchio D."/>
            <person name="Essoussi I."/>
            <person name="Nouioui I."/>
            <person name="Sbissi I."/>
            <person name="Ghodhbane-Gtari F."/>
            <person name="Gtari M."/>
            <person name="Vacherie B."/>
            <person name="Barbe V."/>
            <person name="Medigue C."/>
            <person name="Gury J."/>
            <person name="Pujic P."/>
            <person name="Normand P."/>
        </authorList>
    </citation>
    <scope>NUCLEOTIDE SEQUENCE [LARGE SCALE GENOMIC DNA]</scope>
    <source>
        <strain evidence="8 9">DD2</strain>
    </source>
</reference>
<dbReference type="GO" id="GO:0006355">
    <property type="term" value="P:regulation of DNA-templated transcription"/>
    <property type="evidence" value="ECO:0007669"/>
    <property type="project" value="InterPro"/>
</dbReference>
<proteinExistence type="predicted"/>
<dbReference type="eggNOG" id="COG2197">
    <property type="taxonomic scope" value="Bacteria"/>
</dbReference>
<reference evidence="9" key="2">
    <citation type="submission" date="2012-02" db="EMBL/GenBank/DDBJ databases">
        <title>Complete genome sequence of Blastococcus saxobsidens strain DD2.</title>
        <authorList>
            <person name="Genoscope."/>
        </authorList>
    </citation>
    <scope>NUCLEOTIDE SEQUENCE [LARGE SCALE GENOMIC DNA]</scope>
    <source>
        <strain evidence="9">DD2</strain>
    </source>
</reference>
<dbReference type="AlphaFoldDB" id="H6RVB9"/>
<dbReference type="PROSITE" id="PS50110">
    <property type="entry name" value="RESPONSE_REGULATORY"/>
    <property type="match status" value="1"/>
</dbReference>
<evidence type="ECO:0000256" key="3">
    <source>
        <dbReference type="ARBA" id="ARBA00023125"/>
    </source>
</evidence>
<dbReference type="Gene3D" id="3.40.50.2300">
    <property type="match status" value="1"/>
</dbReference>
<feature type="domain" description="Response regulatory" evidence="7">
    <location>
        <begin position="4"/>
        <end position="121"/>
    </location>
</feature>
<keyword evidence="2" id="KW-0805">Transcription regulation</keyword>
<dbReference type="PANTHER" id="PTHR43214">
    <property type="entry name" value="TWO-COMPONENT RESPONSE REGULATOR"/>
    <property type="match status" value="1"/>
</dbReference>
<dbReference type="GO" id="GO:0000160">
    <property type="term" value="P:phosphorelay signal transduction system"/>
    <property type="evidence" value="ECO:0007669"/>
    <property type="project" value="InterPro"/>
</dbReference>
<organism evidence="8 9">
    <name type="scientific">Blastococcus saxobsidens (strain DD2)</name>
    <dbReference type="NCBI Taxonomy" id="1146883"/>
    <lineage>
        <taxon>Bacteria</taxon>
        <taxon>Bacillati</taxon>
        <taxon>Actinomycetota</taxon>
        <taxon>Actinomycetes</taxon>
        <taxon>Geodermatophilales</taxon>
        <taxon>Geodermatophilaceae</taxon>
        <taxon>Blastococcus</taxon>
    </lineage>
</organism>
<dbReference type="InterPro" id="IPR058245">
    <property type="entry name" value="NreC/VraR/RcsB-like_REC"/>
</dbReference>
<dbReference type="Pfam" id="PF00072">
    <property type="entry name" value="Response_reg"/>
    <property type="match status" value="1"/>
</dbReference>
<dbReference type="Proteomes" id="UP000007517">
    <property type="component" value="Chromosome"/>
</dbReference>
<evidence type="ECO:0000256" key="5">
    <source>
        <dbReference type="PROSITE-ProRule" id="PRU00169"/>
    </source>
</evidence>
<dbReference type="PROSITE" id="PS00622">
    <property type="entry name" value="HTH_LUXR_1"/>
    <property type="match status" value="1"/>
</dbReference>
<dbReference type="PROSITE" id="PS50043">
    <property type="entry name" value="HTH_LUXR_2"/>
    <property type="match status" value="1"/>
</dbReference>
<protein>
    <submittedName>
        <fullName evidence="8">Two component transcriptional regulator, LuxR family</fullName>
    </submittedName>
</protein>
<name>H6RVB9_BLASD</name>
<evidence type="ECO:0000313" key="9">
    <source>
        <dbReference type="Proteomes" id="UP000007517"/>
    </source>
</evidence>
<feature type="domain" description="HTH luxR-type" evidence="6">
    <location>
        <begin position="149"/>
        <end position="214"/>
    </location>
</feature>
<dbReference type="CDD" id="cd06170">
    <property type="entry name" value="LuxR_C_like"/>
    <property type="match status" value="1"/>
</dbReference>
<evidence type="ECO:0000259" key="6">
    <source>
        <dbReference type="PROSITE" id="PS50043"/>
    </source>
</evidence>
<dbReference type="SMART" id="SM00421">
    <property type="entry name" value="HTH_LUXR"/>
    <property type="match status" value="1"/>
</dbReference>
<evidence type="ECO:0000259" key="7">
    <source>
        <dbReference type="PROSITE" id="PS50110"/>
    </source>
</evidence>
<evidence type="ECO:0000256" key="1">
    <source>
        <dbReference type="ARBA" id="ARBA00022553"/>
    </source>
</evidence>
<dbReference type="OrthoDB" id="9808843at2"/>
<dbReference type="Pfam" id="PF00196">
    <property type="entry name" value="GerE"/>
    <property type="match status" value="1"/>
</dbReference>
<dbReference type="SUPFAM" id="SSF52172">
    <property type="entry name" value="CheY-like"/>
    <property type="match status" value="1"/>
</dbReference>
<evidence type="ECO:0000313" key="8">
    <source>
        <dbReference type="EMBL" id="CCG01996.1"/>
    </source>
</evidence>
<gene>
    <name evidence="8" type="ordered locus">BLASA_1050</name>
</gene>
<evidence type="ECO:0000256" key="2">
    <source>
        <dbReference type="ARBA" id="ARBA00023015"/>
    </source>
</evidence>
<dbReference type="STRING" id="1146883.BLASA_1050"/>
<dbReference type="InterPro" id="IPR011006">
    <property type="entry name" value="CheY-like_superfamily"/>
</dbReference>
<dbReference type="InterPro" id="IPR001789">
    <property type="entry name" value="Sig_transdc_resp-reg_receiver"/>
</dbReference>
<dbReference type="KEGG" id="bsd:BLASA_1050"/>
<dbReference type="PANTHER" id="PTHR43214:SF24">
    <property type="entry name" value="TRANSCRIPTIONAL REGULATORY PROTEIN NARL-RELATED"/>
    <property type="match status" value="1"/>
</dbReference>
<keyword evidence="4" id="KW-0804">Transcription</keyword>
<keyword evidence="1 5" id="KW-0597">Phosphoprotein</keyword>
<dbReference type="PRINTS" id="PR00038">
    <property type="entry name" value="HTHLUXR"/>
</dbReference>
<evidence type="ECO:0000256" key="4">
    <source>
        <dbReference type="ARBA" id="ARBA00023163"/>
    </source>
</evidence>
<dbReference type="CDD" id="cd17535">
    <property type="entry name" value="REC_NarL-like"/>
    <property type="match status" value="1"/>
</dbReference>
<feature type="modified residue" description="4-aspartylphosphate" evidence="5">
    <location>
        <position position="55"/>
    </location>
</feature>
<dbReference type="HOGENOM" id="CLU_000445_90_10_11"/>
<dbReference type="InterPro" id="IPR000792">
    <property type="entry name" value="Tscrpt_reg_LuxR_C"/>
</dbReference>
<dbReference type="RefSeq" id="WP_014374900.1">
    <property type="nucleotide sequence ID" value="NC_016943.1"/>
</dbReference>
<dbReference type="EMBL" id="FO117623">
    <property type="protein sequence ID" value="CCG01996.1"/>
    <property type="molecule type" value="Genomic_DNA"/>
</dbReference>
<sequence length="221" mass="23293">MTVRVLLADDEALVRAGLRMILEAEADLEVVGESADGVEAVALCRQLRPDVALVDIRMPRLDGIQAARRITAEPGNGTAVVMLTTFDADEHLVEAIRAGATGFLLKSMPREQLVTAVRSAVSGDSLLAPALLRRLLDDFVGRAGTTPAAAPGLVLLTPREEEVLRLVARGLSNAEIAAALVLGEGTVKTHVARVLAKLGVRDRVQAVVLAYESGLVRPGSP</sequence>
<dbReference type="SMART" id="SM00448">
    <property type="entry name" value="REC"/>
    <property type="match status" value="1"/>
</dbReference>
<keyword evidence="9" id="KW-1185">Reference proteome</keyword>